<comment type="pathway">
    <text evidence="1">Nucleotide-sugar biosynthesis; UDP-N-acetyl-alpha-D-glucosamine biosynthesis; UDP-N-acetyl-alpha-D-glucosamine from N-acetyl-alpha-D-glucosamine 1-phosphate: step 1/1.</text>
</comment>
<protein>
    <recommendedName>
        <fullName evidence="3">UDP-N-acetylglucosamine diphosphorylase</fullName>
        <ecNumber evidence="3">2.7.7.23</ecNumber>
    </recommendedName>
</protein>
<gene>
    <name evidence="7" type="ORF">NQ317_010727</name>
</gene>
<accession>A0ABQ9K6N2</accession>
<evidence type="ECO:0000256" key="3">
    <source>
        <dbReference type="ARBA" id="ARBA00012457"/>
    </source>
</evidence>
<dbReference type="InterPro" id="IPR039741">
    <property type="entry name" value="UDP-sugar_pyrophosphorylase"/>
</dbReference>
<comment type="caution">
    <text evidence="7">The sequence shown here is derived from an EMBL/GenBank/DDBJ whole genome shotgun (WGS) entry which is preliminary data.</text>
</comment>
<reference evidence="7" key="1">
    <citation type="journal article" date="2023" name="Insect Mol. Biol.">
        <title>Genome sequencing provides insights into the evolution of gene families encoding plant cell wall-degrading enzymes in longhorned beetles.</title>
        <authorList>
            <person name="Shin N.R."/>
            <person name="Okamura Y."/>
            <person name="Kirsch R."/>
            <person name="Pauchet Y."/>
        </authorList>
    </citation>
    <scope>NUCLEOTIDE SEQUENCE</scope>
    <source>
        <strain evidence="7">MMC_N1</strain>
    </source>
</reference>
<comment type="similarity">
    <text evidence="2">Belongs to the UDPGP type 1 family.</text>
</comment>
<keyword evidence="8" id="KW-1185">Reference proteome</keyword>
<dbReference type="SUPFAM" id="SSF53448">
    <property type="entry name" value="Nucleotide-diphospho-sugar transferases"/>
    <property type="match status" value="1"/>
</dbReference>
<dbReference type="InterPro" id="IPR002618">
    <property type="entry name" value="UDPGP_fam"/>
</dbReference>
<dbReference type="Pfam" id="PF01704">
    <property type="entry name" value="UDPGP"/>
    <property type="match status" value="1"/>
</dbReference>
<name>A0ABQ9K6N2_9CUCU</name>
<evidence type="ECO:0000256" key="1">
    <source>
        <dbReference type="ARBA" id="ARBA00005208"/>
    </source>
</evidence>
<comment type="catalytic activity">
    <reaction evidence="6">
        <text>N-acetyl-alpha-D-glucosamine 1-phosphate + UTP + H(+) = UDP-N-acetyl-alpha-D-glucosamine + diphosphate</text>
        <dbReference type="Rhea" id="RHEA:13509"/>
        <dbReference type="ChEBI" id="CHEBI:15378"/>
        <dbReference type="ChEBI" id="CHEBI:33019"/>
        <dbReference type="ChEBI" id="CHEBI:46398"/>
        <dbReference type="ChEBI" id="CHEBI:57705"/>
        <dbReference type="ChEBI" id="CHEBI:57776"/>
        <dbReference type="EC" id="2.7.7.23"/>
    </reaction>
</comment>
<dbReference type="EMBL" id="JAPWTJ010000005">
    <property type="protein sequence ID" value="KAJ8985969.1"/>
    <property type="molecule type" value="Genomic_DNA"/>
</dbReference>
<sequence>MHSLDEIRKILRDCNQSHLLQFWDQLASEEQVLFLKQLETINFKKANDVFNLAQSYLKEGTQKLDSRMKPVPPDQFESETGVSADMLEAYRKRGLEEIADNHVAVILLAGGQGTRLGVTYPKGTYPLGLPSGKTLFQIHAERIRSVIRLAKESTNKTGRVCWYIMTSQATHHETDKYLKKNNFFGLNKEDVVLFQQGLLPCFTFEGKIILERKDSVALAPDGNGGIYMALKKNKIVQDMTRRGD</sequence>
<dbReference type="EC" id="2.7.7.23" evidence="3"/>
<evidence type="ECO:0000256" key="5">
    <source>
        <dbReference type="ARBA" id="ARBA00022695"/>
    </source>
</evidence>
<evidence type="ECO:0000256" key="4">
    <source>
        <dbReference type="ARBA" id="ARBA00022679"/>
    </source>
</evidence>
<evidence type="ECO:0000256" key="2">
    <source>
        <dbReference type="ARBA" id="ARBA00010401"/>
    </source>
</evidence>
<dbReference type="PANTHER" id="PTHR11952">
    <property type="entry name" value="UDP- GLUCOSE PYROPHOSPHORYLASE"/>
    <property type="match status" value="1"/>
</dbReference>
<evidence type="ECO:0000256" key="6">
    <source>
        <dbReference type="ARBA" id="ARBA00048493"/>
    </source>
</evidence>
<evidence type="ECO:0000313" key="8">
    <source>
        <dbReference type="Proteomes" id="UP001162164"/>
    </source>
</evidence>
<proteinExistence type="inferred from homology"/>
<keyword evidence="5" id="KW-0548">Nucleotidyltransferase</keyword>
<dbReference type="InterPro" id="IPR029044">
    <property type="entry name" value="Nucleotide-diphossugar_trans"/>
</dbReference>
<dbReference type="Proteomes" id="UP001162164">
    <property type="component" value="Unassembled WGS sequence"/>
</dbReference>
<organism evidence="7 8">
    <name type="scientific">Molorchus minor</name>
    <dbReference type="NCBI Taxonomy" id="1323400"/>
    <lineage>
        <taxon>Eukaryota</taxon>
        <taxon>Metazoa</taxon>
        <taxon>Ecdysozoa</taxon>
        <taxon>Arthropoda</taxon>
        <taxon>Hexapoda</taxon>
        <taxon>Insecta</taxon>
        <taxon>Pterygota</taxon>
        <taxon>Neoptera</taxon>
        <taxon>Endopterygota</taxon>
        <taxon>Coleoptera</taxon>
        <taxon>Polyphaga</taxon>
        <taxon>Cucujiformia</taxon>
        <taxon>Chrysomeloidea</taxon>
        <taxon>Cerambycidae</taxon>
        <taxon>Lamiinae</taxon>
        <taxon>Monochamini</taxon>
        <taxon>Molorchus</taxon>
    </lineage>
</organism>
<dbReference type="Gene3D" id="3.90.550.10">
    <property type="entry name" value="Spore Coat Polysaccharide Biosynthesis Protein SpsA, Chain A"/>
    <property type="match status" value="1"/>
</dbReference>
<dbReference type="PANTHER" id="PTHR11952:SF2">
    <property type="entry name" value="LD24639P"/>
    <property type="match status" value="1"/>
</dbReference>
<keyword evidence="4" id="KW-0808">Transferase</keyword>
<evidence type="ECO:0000313" key="7">
    <source>
        <dbReference type="EMBL" id="KAJ8985969.1"/>
    </source>
</evidence>